<evidence type="ECO:0000256" key="4">
    <source>
        <dbReference type="ARBA" id="ARBA00022692"/>
    </source>
</evidence>
<dbReference type="PANTHER" id="PTHR30151:SF20">
    <property type="entry name" value="ABC TRANSPORTER PERMEASE PROTEIN HI_0355-RELATED"/>
    <property type="match status" value="1"/>
</dbReference>
<comment type="subcellular location">
    <subcellularLocation>
        <location evidence="1 7">Cell membrane</location>
        <topology evidence="1 7">Multi-pass membrane protein</topology>
    </subcellularLocation>
</comment>
<feature type="transmembrane region" description="Helical" evidence="7">
    <location>
        <begin position="63"/>
        <end position="82"/>
    </location>
</feature>
<accession>A0ABW5RN27</accession>
<dbReference type="EMBL" id="JBHUMF010000008">
    <property type="protein sequence ID" value="MFD2679785.1"/>
    <property type="molecule type" value="Genomic_DNA"/>
</dbReference>
<dbReference type="CDD" id="cd06261">
    <property type="entry name" value="TM_PBP2"/>
    <property type="match status" value="1"/>
</dbReference>
<evidence type="ECO:0000256" key="1">
    <source>
        <dbReference type="ARBA" id="ARBA00004651"/>
    </source>
</evidence>
<feature type="transmembrane region" description="Helical" evidence="7">
    <location>
        <begin position="122"/>
        <end position="145"/>
    </location>
</feature>
<keyword evidence="5 7" id="KW-1133">Transmembrane helix</keyword>
<feature type="transmembrane region" description="Helical" evidence="7">
    <location>
        <begin position="217"/>
        <end position="236"/>
    </location>
</feature>
<dbReference type="SUPFAM" id="SSF161098">
    <property type="entry name" value="MetI-like"/>
    <property type="match status" value="1"/>
</dbReference>
<organism evidence="9 10">
    <name type="scientific">Bacillus seohaeanensis</name>
    <dbReference type="NCBI Taxonomy" id="284580"/>
    <lineage>
        <taxon>Bacteria</taxon>
        <taxon>Bacillati</taxon>
        <taxon>Bacillota</taxon>
        <taxon>Bacilli</taxon>
        <taxon>Bacillales</taxon>
        <taxon>Bacillaceae</taxon>
        <taxon>Bacillus</taxon>
    </lineage>
</organism>
<keyword evidence="6 7" id="KW-0472">Membrane</keyword>
<dbReference type="Gene3D" id="1.10.3720.10">
    <property type="entry name" value="MetI-like"/>
    <property type="match status" value="1"/>
</dbReference>
<protein>
    <submittedName>
        <fullName evidence="9">ABC transporter permease</fullName>
    </submittedName>
</protein>
<dbReference type="PANTHER" id="PTHR30151">
    <property type="entry name" value="ALKANE SULFONATE ABC TRANSPORTER-RELATED, MEMBRANE SUBUNIT"/>
    <property type="match status" value="1"/>
</dbReference>
<keyword evidence="10" id="KW-1185">Reference proteome</keyword>
<dbReference type="InterPro" id="IPR000515">
    <property type="entry name" value="MetI-like"/>
</dbReference>
<keyword evidence="2 7" id="KW-0813">Transport</keyword>
<keyword evidence="4 7" id="KW-0812">Transmembrane</keyword>
<evidence type="ECO:0000256" key="5">
    <source>
        <dbReference type="ARBA" id="ARBA00022989"/>
    </source>
</evidence>
<gene>
    <name evidence="9" type="ORF">ACFSUL_03360</name>
</gene>
<dbReference type="InterPro" id="IPR035906">
    <property type="entry name" value="MetI-like_sf"/>
</dbReference>
<dbReference type="RefSeq" id="WP_377932706.1">
    <property type="nucleotide sequence ID" value="NZ_JBHUMF010000008.1"/>
</dbReference>
<reference evidence="10" key="1">
    <citation type="journal article" date="2019" name="Int. J. Syst. Evol. Microbiol.">
        <title>The Global Catalogue of Microorganisms (GCM) 10K type strain sequencing project: providing services to taxonomists for standard genome sequencing and annotation.</title>
        <authorList>
            <consortium name="The Broad Institute Genomics Platform"/>
            <consortium name="The Broad Institute Genome Sequencing Center for Infectious Disease"/>
            <person name="Wu L."/>
            <person name="Ma J."/>
        </authorList>
    </citation>
    <scope>NUCLEOTIDE SEQUENCE [LARGE SCALE GENOMIC DNA]</scope>
    <source>
        <strain evidence="10">KCTC 3913</strain>
    </source>
</reference>
<evidence type="ECO:0000256" key="7">
    <source>
        <dbReference type="RuleBase" id="RU363032"/>
    </source>
</evidence>
<evidence type="ECO:0000259" key="8">
    <source>
        <dbReference type="PROSITE" id="PS50928"/>
    </source>
</evidence>
<proteinExistence type="inferred from homology"/>
<sequence length="253" mass="28054">MKKHLLYSFFLLVVLLTAWEVVVRIRSIPELILPTPSVILMDIIQLVKSGFIWPHLRVTVIEIIAGFLIGSLVGLLLGVTVSQSSLLNKVLHPYIIASQAMPKLALAPLFVLWFGYGILPKLLIIALICFFPLFESSLTGLRLVDGEKVDLFRSLKASKLQILWKLRIPVAIPYIFSGMKVAIVLSVVGAVVSEFIGASEGLGALIIVAQGSMDTPMIFSSFLLLTAIGVSCYQIMDVLEKKLFKKYTFHRRN</sequence>
<comment type="similarity">
    <text evidence="7">Belongs to the binding-protein-dependent transport system permease family.</text>
</comment>
<dbReference type="Proteomes" id="UP001597506">
    <property type="component" value="Unassembled WGS sequence"/>
</dbReference>
<evidence type="ECO:0000256" key="2">
    <source>
        <dbReference type="ARBA" id="ARBA00022448"/>
    </source>
</evidence>
<keyword evidence="3" id="KW-1003">Cell membrane</keyword>
<comment type="caution">
    <text evidence="9">The sequence shown here is derived from an EMBL/GenBank/DDBJ whole genome shotgun (WGS) entry which is preliminary data.</text>
</comment>
<feature type="transmembrane region" description="Helical" evidence="7">
    <location>
        <begin position="166"/>
        <end position="197"/>
    </location>
</feature>
<dbReference type="PROSITE" id="PS50928">
    <property type="entry name" value="ABC_TM1"/>
    <property type="match status" value="1"/>
</dbReference>
<feature type="domain" description="ABC transmembrane type-1" evidence="8">
    <location>
        <begin position="56"/>
        <end position="236"/>
    </location>
</feature>
<evidence type="ECO:0000313" key="9">
    <source>
        <dbReference type="EMBL" id="MFD2679785.1"/>
    </source>
</evidence>
<evidence type="ECO:0000256" key="3">
    <source>
        <dbReference type="ARBA" id="ARBA00022475"/>
    </source>
</evidence>
<evidence type="ECO:0000256" key="6">
    <source>
        <dbReference type="ARBA" id="ARBA00023136"/>
    </source>
</evidence>
<dbReference type="Pfam" id="PF00528">
    <property type="entry name" value="BPD_transp_1"/>
    <property type="match status" value="1"/>
</dbReference>
<evidence type="ECO:0000313" key="10">
    <source>
        <dbReference type="Proteomes" id="UP001597506"/>
    </source>
</evidence>
<name>A0ABW5RN27_9BACI</name>